<evidence type="ECO:0000256" key="1">
    <source>
        <dbReference type="SAM" id="Phobius"/>
    </source>
</evidence>
<name>A0A923IBX4_9FIRM</name>
<reference evidence="2" key="1">
    <citation type="submission" date="2020-08" db="EMBL/GenBank/DDBJ databases">
        <title>Genome public.</title>
        <authorList>
            <person name="Liu C."/>
            <person name="Sun Q."/>
        </authorList>
    </citation>
    <scope>NUCLEOTIDE SEQUENCE</scope>
    <source>
        <strain evidence="2">BX8</strain>
    </source>
</reference>
<feature type="transmembrane region" description="Helical" evidence="1">
    <location>
        <begin position="60"/>
        <end position="79"/>
    </location>
</feature>
<dbReference type="EMBL" id="JACONZ010000001">
    <property type="protein sequence ID" value="MBC5579960.1"/>
    <property type="molecule type" value="Genomic_DNA"/>
</dbReference>
<dbReference type="RefSeq" id="WP_186886338.1">
    <property type="nucleotide sequence ID" value="NZ_JACONZ010000001.1"/>
</dbReference>
<keyword evidence="3" id="KW-1185">Reference proteome</keyword>
<dbReference type="Proteomes" id="UP000659630">
    <property type="component" value="Unassembled WGS sequence"/>
</dbReference>
<dbReference type="NCBIfam" id="TIGR04086">
    <property type="entry name" value="TIGR04086_membr"/>
    <property type="match status" value="1"/>
</dbReference>
<dbReference type="Pfam" id="PF12670">
    <property type="entry name" value="DUF3792"/>
    <property type="match status" value="1"/>
</dbReference>
<gene>
    <name evidence="2" type="ORF">H8S23_00395</name>
</gene>
<protein>
    <submittedName>
        <fullName evidence="2">TIGR04086 family membrane protein</fullName>
    </submittedName>
</protein>
<proteinExistence type="predicted"/>
<keyword evidence="1" id="KW-0812">Transmembrane</keyword>
<comment type="caution">
    <text evidence="2">The sequence shown here is derived from an EMBL/GenBank/DDBJ whole genome shotgun (WGS) entry which is preliminary data.</text>
</comment>
<evidence type="ECO:0000313" key="2">
    <source>
        <dbReference type="EMBL" id="MBC5579960.1"/>
    </source>
</evidence>
<dbReference type="InterPro" id="IPR023804">
    <property type="entry name" value="DUF3792_TM"/>
</dbReference>
<sequence length="118" mass="12197">MAFLTAVGLTLVQFALVSSVMCRVDVAPSMLGPLSTVMVCISALASGMALAFCIGSKGMLLGFAGGAVLYLILMAAAFLRGDFELSSMAFIKLIAMCAAGAVGGYLGVSLAERRRRKH</sequence>
<feature type="transmembrane region" description="Helical" evidence="1">
    <location>
        <begin position="32"/>
        <end position="53"/>
    </location>
</feature>
<feature type="transmembrane region" description="Helical" evidence="1">
    <location>
        <begin position="85"/>
        <end position="108"/>
    </location>
</feature>
<organism evidence="2 3">
    <name type="scientific">Anaerofilum hominis</name>
    <dbReference type="NCBI Taxonomy" id="2763016"/>
    <lineage>
        <taxon>Bacteria</taxon>
        <taxon>Bacillati</taxon>
        <taxon>Bacillota</taxon>
        <taxon>Clostridia</taxon>
        <taxon>Eubacteriales</taxon>
        <taxon>Oscillospiraceae</taxon>
        <taxon>Anaerofilum</taxon>
    </lineage>
</organism>
<keyword evidence="1" id="KW-1133">Transmembrane helix</keyword>
<accession>A0A923IBX4</accession>
<evidence type="ECO:0000313" key="3">
    <source>
        <dbReference type="Proteomes" id="UP000659630"/>
    </source>
</evidence>
<keyword evidence="1" id="KW-0472">Membrane</keyword>
<dbReference type="AlphaFoldDB" id="A0A923IBX4"/>